<feature type="disulfide bond" evidence="1">
    <location>
        <begin position="141"/>
        <end position="147"/>
    </location>
</feature>
<dbReference type="Pfam" id="PF00314">
    <property type="entry name" value="Thaumatin"/>
    <property type="match status" value="2"/>
</dbReference>
<dbReference type="Gene3D" id="2.60.110.10">
    <property type="entry name" value="Thaumatin"/>
    <property type="match status" value="1"/>
</dbReference>
<organism evidence="2 3">
    <name type="scientific">Mycena venus</name>
    <dbReference type="NCBI Taxonomy" id="2733690"/>
    <lineage>
        <taxon>Eukaryota</taxon>
        <taxon>Fungi</taxon>
        <taxon>Dikarya</taxon>
        <taxon>Basidiomycota</taxon>
        <taxon>Agaricomycotina</taxon>
        <taxon>Agaricomycetes</taxon>
        <taxon>Agaricomycetidae</taxon>
        <taxon>Agaricales</taxon>
        <taxon>Marasmiineae</taxon>
        <taxon>Mycenaceae</taxon>
        <taxon>Mycena</taxon>
    </lineage>
</organism>
<dbReference type="SUPFAM" id="SSF49870">
    <property type="entry name" value="Osmotin, thaumatin-like protein"/>
    <property type="match status" value="1"/>
</dbReference>
<dbReference type="AlphaFoldDB" id="A0A8H6Z2X5"/>
<gene>
    <name evidence="2" type="ORF">MVEN_00154400</name>
</gene>
<accession>A0A8H6Z2X5</accession>
<protein>
    <recommendedName>
        <fullName evidence="4">Thaumatin-like protein</fullName>
    </recommendedName>
</protein>
<dbReference type="SMART" id="SM00205">
    <property type="entry name" value="THN"/>
    <property type="match status" value="1"/>
</dbReference>
<dbReference type="OrthoDB" id="430315at2759"/>
<dbReference type="PANTHER" id="PTHR31048">
    <property type="entry name" value="OS03G0233200 PROTEIN"/>
    <property type="match status" value="1"/>
</dbReference>
<dbReference type="PIRSF" id="PIRSF002703">
    <property type="entry name" value="Thaumatin"/>
    <property type="match status" value="1"/>
</dbReference>
<dbReference type="EMBL" id="JACAZI010000002">
    <property type="protein sequence ID" value="KAF7368330.1"/>
    <property type="molecule type" value="Genomic_DNA"/>
</dbReference>
<dbReference type="InterPro" id="IPR001938">
    <property type="entry name" value="Thaumatin"/>
</dbReference>
<keyword evidence="1" id="KW-1015">Disulfide bond</keyword>
<reference evidence="2" key="1">
    <citation type="submission" date="2020-05" db="EMBL/GenBank/DDBJ databases">
        <title>Mycena genomes resolve the evolution of fungal bioluminescence.</title>
        <authorList>
            <person name="Tsai I.J."/>
        </authorList>
    </citation>
    <scope>NUCLEOTIDE SEQUENCE</scope>
    <source>
        <strain evidence="2">CCC161011</strain>
    </source>
</reference>
<sequence>METGSSGAWAPHRLMTPTDTLIQRAWQRVYRVWRSSTRNYLCFSHRISFTMKSSLVLFLAMATTVVADRTITVYNACPFTVWPALFTSSGGRPSQATGWTAPSHTKVSFNVPGNWDGRVWGRRNCDFSKKSGASSCLTGGCNGGLECDTKTGTGVPPATLAEFKFNGAGNKDFYDVSLVDGYNLPMRIDNNVGCGIPSCPVDLGPNCPGAQKGPFDPSGFPVGCKSACTVDALNGRAGTPSITFALPAPDIQRANSPNCCSGSHNTPATCPASGVTNYRYFKDNCKNAYAYAYDEASGTALWTCPSNKNAAYTITFCPPHSASSEEQIWGSESQTPLVL</sequence>
<feature type="disulfide bond" evidence="1">
    <location>
        <begin position="207"/>
        <end position="224"/>
    </location>
</feature>
<feature type="disulfide bond" evidence="1">
    <location>
        <begin position="260"/>
        <end position="270"/>
    </location>
</feature>
<proteinExistence type="predicted"/>
<feature type="disulfide bond" evidence="1">
    <location>
        <begin position="125"/>
        <end position="136"/>
    </location>
</feature>
<dbReference type="Proteomes" id="UP000620124">
    <property type="component" value="Unassembled WGS sequence"/>
</dbReference>
<evidence type="ECO:0000256" key="1">
    <source>
        <dbReference type="PIRSR" id="PIRSR002703-1"/>
    </source>
</evidence>
<feature type="disulfide bond" evidence="1">
    <location>
        <begin position="199"/>
        <end position="285"/>
    </location>
</feature>
<feature type="disulfide bond" evidence="1">
    <location>
        <begin position="194"/>
        <end position="304"/>
    </location>
</feature>
<dbReference type="PROSITE" id="PS51367">
    <property type="entry name" value="THAUMATIN_2"/>
    <property type="match status" value="1"/>
</dbReference>
<evidence type="ECO:0000313" key="2">
    <source>
        <dbReference type="EMBL" id="KAF7368330.1"/>
    </source>
</evidence>
<keyword evidence="3" id="KW-1185">Reference proteome</keyword>
<feature type="disulfide bond" evidence="1">
    <location>
        <begin position="228"/>
        <end position="259"/>
    </location>
</feature>
<dbReference type="InterPro" id="IPR037176">
    <property type="entry name" value="Osmotin/thaumatin-like_sf"/>
</dbReference>
<dbReference type="PRINTS" id="PR00347">
    <property type="entry name" value="THAUMATIN"/>
</dbReference>
<feature type="disulfide bond" evidence="1">
    <location>
        <begin position="77"/>
        <end position="317"/>
    </location>
</feature>
<evidence type="ECO:0008006" key="4">
    <source>
        <dbReference type="Google" id="ProtNLM"/>
    </source>
</evidence>
<evidence type="ECO:0000313" key="3">
    <source>
        <dbReference type="Proteomes" id="UP000620124"/>
    </source>
</evidence>
<comment type="caution">
    <text evidence="2">The sequence shown here is derived from an EMBL/GenBank/DDBJ whole genome shotgun (WGS) entry which is preliminary data.</text>
</comment>
<name>A0A8H6Z2X5_9AGAR</name>